<dbReference type="EMBL" id="SRPY01000587">
    <property type="protein sequence ID" value="KAG5920921.1"/>
    <property type="molecule type" value="Genomic_DNA"/>
</dbReference>
<feature type="region of interest" description="Disordered" evidence="1">
    <location>
        <begin position="66"/>
        <end position="238"/>
    </location>
</feature>
<accession>A0A8K0NFZ5</accession>
<evidence type="ECO:0000313" key="2">
    <source>
        <dbReference type="EMBL" id="KAG5920921.1"/>
    </source>
</evidence>
<feature type="compositionally biased region" description="Basic and acidic residues" evidence="1">
    <location>
        <begin position="1"/>
        <end position="11"/>
    </location>
</feature>
<keyword evidence="3" id="KW-1185">Reference proteome</keyword>
<feature type="region of interest" description="Disordered" evidence="1">
    <location>
        <begin position="1"/>
        <end position="37"/>
    </location>
</feature>
<comment type="caution">
    <text evidence="2">The sequence shown here is derived from an EMBL/GenBank/DDBJ whole genome shotgun (WGS) entry which is preliminary data.</text>
</comment>
<protein>
    <submittedName>
        <fullName evidence="2">Uncharacterized protein</fullName>
    </submittedName>
</protein>
<feature type="compositionally biased region" description="Acidic residues" evidence="1">
    <location>
        <begin position="99"/>
        <end position="116"/>
    </location>
</feature>
<evidence type="ECO:0000256" key="1">
    <source>
        <dbReference type="SAM" id="MobiDB-lite"/>
    </source>
</evidence>
<dbReference type="Proteomes" id="UP000811619">
    <property type="component" value="Unassembled WGS sequence"/>
</dbReference>
<sequence>MTSDMWSRRDSYPPTQIHLPHGNKNEPRPLLEDMDENPLTYFLTPDEMDQDMDDLAADDMLFDAGIQDDNHPRAFVRSVSPSTLDGLSKLRTRAASPDPDSDVVTTDDDDDDDDDDIRFPPPTTSFLTPLRRSFRGSSADARAHHAKSPASSSGPRPAASSSSSSSSSSSATPPTASRGRPPRALRLWRQPSPDVWSISEETEEEIMSMGASAGSSDDLRAPSVKPEKRVRFLLSPRE</sequence>
<name>A0A8K0NFZ5_9HYPO</name>
<proteinExistence type="predicted"/>
<dbReference type="AlphaFoldDB" id="A0A8K0NFZ5"/>
<feature type="compositionally biased region" description="Basic and acidic residues" evidence="1">
    <location>
        <begin position="217"/>
        <end position="238"/>
    </location>
</feature>
<feature type="compositionally biased region" description="Low complexity" evidence="1">
    <location>
        <begin position="148"/>
        <end position="179"/>
    </location>
</feature>
<organism evidence="2 3">
    <name type="scientific">Claviceps africana</name>
    <dbReference type="NCBI Taxonomy" id="83212"/>
    <lineage>
        <taxon>Eukaryota</taxon>
        <taxon>Fungi</taxon>
        <taxon>Dikarya</taxon>
        <taxon>Ascomycota</taxon>
        <taxon>Pezizomycotina</taxon>
        <taxon>Sordariomycetes</taxon>
        <taxon>Hypocreomycetidae</taxon>
        <taxon>Hypocreales</taxon>
        <taxon>Clavicipitaceae</taxon>
        <taxon>Claviceps</taxon>
    </lineage>
</organism>
<gene>
    <name evidence="2" type="ORF">E4U42_006025</name>
</gene>
<evidence type="ECO:0000313" key="3">
    <source>
        <dbReference type="Proteomes" id="UP000811619"/>
    </source>
</evidence>
<dbReference type="OrthoDB" id="3439027at2759"/>
<reference evidence="2" key="1">
    <citation type="journal article" date="2020" name="bioRxiv">
        <title>Whole genome comparisons of ergot fungi reveals the divergence and evolution of species within the genus Claviceps are the result of varying mechanisms driving genome evolution and host range expansion.</title>
        <authorList>
            <person name="Wyka S.A."/>
            <person name="Mondo S.J."/>
            <person name="Liu M."/>
            <person name="Dettman J."/>
            <person name="Nalam V."/>
            <person name="Broders K.D."/>
        </authorList>
    </citation>
    <scope>NUCLEOTIDE SEQUENCE</scope>
    <source>
        <strain evidence="2">CCC 489</strain>
    </source>
</reference>